<organism evidence="2 3">
    <name type="scientific">Apiospora rasikravindrae</name>
    <dbReference type="NCBI Taxonomy" id="990691"/>
    <lineage>
        <taxon>Eukaryota</taxon>
        <taxon>Fungi</taxon>
        <taxon>Dikarya</taxon>
        <taxon>Ascomycota</taxon>
        <taxon>Pezizomycotina</taxon>
        <taxon>Sordariomycetes</taxon>
        <taxon>Xylariomycetidae</taxon>
        <taxon>Amphisphaeriales</taxon>
        <taxon>Apiosporaceae</taxon>
        <taxon>Apiospora</taxon>
    </lineage>
</organism>
<dbReference type="EMBL" id="JAQQWK010000012">
    <property type="protein sequence ID" value="KAK8022549.1"/>
    <property type="molecule type" value="Genomic_DNA"/>
</dbReference>
<protein>
    <recommendedName>
        <fullName evidence="1">2EXR domain-containing protein</fullName>
    </recommendedName>
</protein>
<keyword evidence="3" id="KW-1185">Reference proteome</keyword>
<evidence type="ECO:0000313" key="2">
    <source>
        <dbReference type="EMBL" id="KAK8022549.1"/>
    </source>
</evidence>
<reference evidence="2 3" key="1">
    <citation type="submission" date="2023-01" db="EMBL/GenBank/DDBJ databases">
        <title>Analysis of 21 Apiospora genomes using comparative genomics revels a genus with tremendous synthesis potential of carbohydrate active enzymes and secondary metabolites.</title>
        <authorList>
            <person name="Sorensen T."/>
        </authorList>
    </citation>
    <scope>NUCLEOTIDE SEQUENCE [LARGE SCALE GENOMIC DNA]</scope>
    <source>
        <strain evidence="2 3">CBS 33761</strain>
    </source>
</reference>
<dbReference type="InterPro" id="IPR045518">
    <property type="entry name" value="2EXR"/>
</dbReference>
<feature type="domain" description="2EXR" evidence="1">
    <location>
        <begin position="3"/>
        <end position="70"/>
    </location>
</feature>
<name>A0ABR1RZF2_9PEZI</name>
<dbReference type="Proteomes" id="UP001444661">
    <property type="component" value="Unassembled WGS sequence"/>
</dbReference>
<evidence type="ECO:0000259" key="1">
    <source>
        <dbReference type="Pfam" id="PF20150"/>
    </source>
</evidence>
<accession>A0ABR1RZF2</accession>
<evidence type="ECO:0000313" key="3">
    <source>
        <dbReference type="Proteomes" id="UP001444661"/>
    </source>
</evidence>
<sequence>MEFVKFPKFPPEIRDKIWKEAVSEEADGRLVFVHKDTLRVLPTRNSISPLLSVNAEARQVALKHYNVRLPIFRLPPLKYQLPLSFVEWIVTTADVQWGRGTGERDHSLSHRERYCYHYVLHMLEGPAWKLLRDSRDDKNSPSGCMFLNESTDRFILSHDTSFRDKSEYVDYEGCLEVHGEPAPDLFEYHIMFDYKAEIFGPASLDHHERQCRHMSPPLPLEVRCNIPNIVFCENTVDPQEHCYYYPTPEYDDILEDYWYCDPTDDCVLMDWKAEYFPKVKDALKHPNPKVMYLGVPASASRALLDQVETETARCLTIHERDVYRFDGI</sequence>
<gene>
    <name evidence="2" type="ORF">PG993_013316</name>
</gene>
<proteinExistence type="predicted"/>
<comment type="caution">
    <text evidence="2">The sequence shown here is derived from an EMBL/GenBank/DDBJ whole genome shotgun (WGS) entry which is preliminary data.</text>
</comment>
<dbReference type="Pfam" id="PF20150">
    <property type="entry name" value="2EXR"/>
    <property type="match status" value="1"/>
</dbReference>